<dbReference type="Proteomes" id="UP000037446">
    <property type="component" value="Unassembled WGS sequence"/>
</dbReference>
<protein>
    <submittedName>
        <fullName evidence="1">Uncharacterized protein</fullName>
    </submittedName>
</protein>
<proteinExistence type="predicted"/>
<comment type="caution">
    <text evidence="1">The sequence shown here is derived from an EMBL/GenBank/DDBJ whole genome shotgun (WGS) entry which is preliminary data.</text>
</comment>
<reference evidence="1" key="1">
    <citation type="submission" date="2015-02" db="EMBL/GenBank/DDBJ databases">
        <authorList>
            <person name="Chooi Y.-H."/>
        </authorList>
    </citation>
    <scope>NUCLEOTIDE SEQUENCE [LARGE SCALE GENOMIC DNA]</scope>
    <source>
        <strain evidence="1">LAMA 915</strain>
    </source>
</reference>
<sequence length="112" mass="12290">MTHDKKNIPVSRWEDEGGALPCGPQEALATTCDEWDIPAPSDAELIQLRIRVIALENIVLSLLSKASDEQLEHVGEMADLISPRPGATQHPLTIHAATQMNQMVERAKHFGS</sequence>
<evidence type="ECO:0000313" key="1">
    <source>
        <dbReference type="EMBL" id="KNH03183.1"/>
    </source>
</evidence>
<accession>A0A0L1KGQ6</accession>
<dbReference type="AlphaFoldDB" id="A0A0L1KGQ6"/>
<name>A0A0L1KGQ6_9SPHN</name>
<evidence type="ECO:0000313" key="2">
    <source>
        <dbReference type="Proteomes" id="UP000037446"/>
    </source>
</evidence>
<dbReference type="PATRIC" id="fig|1306953.7.peg.2791"/>
<organism evidence="1 2">
    <name type="scientific">Qipengyuania citrea LAMA 915</name>
    <dbReference type="NCBI Taxonomy" id="1306953"/>
    <lineage>
        <taxon>Bacteria</taxon>
        <taxon>Pseudomonadati</taxon>
        <taxon>Pseudomonadota</taxon>
        <taxon>Alphaproteobacteria</taxon>
        <taxon>Sphingomonadales</taxon>
        <taxon>Erythrobacteraceae</taxon>
        <taxon>Qipengyuania</taxon>
    </lineage>
</organism>
<dbReference type="EMBL" id="JYNE01000016">
    <property type="protein sequence ID" value="KNH03183.1"/>
    <property type="molecule type" value="Genomic_DNA"/>
</dbReference>
<gene>
    <name evidence="1" type="ORF">J121_2700</name>
</gene>